<dbReference type="RefSeq" id="XP_066660489.1">
    <property type="nucleotide sequence ID" value="XM_066819604.1"/>
</dbReference>
<evidence type="ECO:0000256" key="1">
    <source>
        <dbReference type="SAM" id="MobiDB-lite"/>
    </source>
</evidence>
<gene>
    <name evidence="3" type="ORF">PG997_015290</name>
</gene>
<keyword evidence="2" id="KW-0732">Signal</keyword>
<keyword evidence="4" id="KW-1185">Reference proteome</keyword>
<reference evidence="3 4" key="1">
    <citation type="submission" date="2023-01" db="EMBL/GenBank/DDBJ databases">
        <title>Analysis of 21 Apiospora genomes using comparative genomics revels a genus with tremendous synthesis potential of carbohydrate active enzymes and secondary metabolites.</title>
        <authorList>
            <person name="Sorensen T."/>
        </authorList>
    </citation>
    <scope>NUCLEOTIDE SEQUENCE [LARGE SCALE GENOMIC DNA]</scope>
    <source>
        <strain evidence="3 4">CBS 114990</strain>
    </source>
</reference>
<dbReference type="Proteomes" id="UP001433268">
    <property type="component" value="Unassembled WGS sequence"/>
</dbReference>
<dbReference type="EMBL" id="JAQQWN010000011">
    <property type="protein sequence ID" value="KAK8061069.1"/>
    <property type="molecule type" value="Genomic_DNA"/>
</dbReference>
<accession>A0ABR1UTD1</accession>
<comment type="caution">
    <text evidence="3">The sequence shown here is derived from an EMBL/GenBank/DDBJ whole genome shotgun (WGS) entry which is preliminary data.</text>
</comment>
<protein>
    <submittedName>
        <fullName evidence="3">Uncharacterized protein</fullName>
    </submittedName>
</protein>
<feature type="chain" id="PRO_5046026927" evidence="2">
    <location>
        <begin position="20"/>
        <end position="771"/>
    </location>
</feature>
<name>A0ABR1UTD1_9PEZI</name>
<evidence type="ECO:0000256" key="2">
    <source>
        <dbReference type="SAM" id="SignalP"/>
    </source>
</evidence>
<evidence type="ECO:0000313" key="3">
    <source>
        <dbReference type="EMBL" id="KAK8061069.1"/>
    </source>
</evidence>
<feature type="compositionally biased region" description="Basic and acidic residues" evidence="1">
    <location>
        <begin position="222"/>
        <end position="250"/>
    </location>
</feature>
<organism evidence="3 4">
    <name type="scientific">Apiospora hydei</name>
    <dbReference type="NCBI Taxonomy" id="1337664"/>
    <lineage>
        <taxon>Eukaryota</taxon>
        <taxon>Fungi</taxon>
        <taxon>Dikarya</taxon>
        <taxon>Ascomycota</taxon>
        <taxon>Pezizomycotina</taxon>
        <taxon>Sordariomycetes</taxon>
        <taxon>Xylariomycetidae</taxon>
        <taxon>Amphisphaeriales</taxon>
        <taxon>Apiosporaceae</taxon>
        <taxon>Apiospora</taxon>
    </lineage>
</organism>
<proteinExistence type="predicted"/>
<sequence>MKFPSTLLPVAGLLHGAAAGLTGLALRGEHQPDSQTMAAYEKVGLCMYYYNKDMQPNWQKGMEPCSKYCQNNGVHGYSECDYTSYMNTNFEEPTTFPTYEDDDGFPWVPAPCKCENKVVEYLTGEIVEFVAEGLEKLGNILCAVFVSAIKEIADVGLMFVPGGASIKGAGQVIQYAKSAYENGMSAADFYNDWVGQACGVPDWSFNLEDMFTNLVDAPDSLMGEKEDEERKKKEDEEEEKKKKEEKEKQSCKVKRAPEPYVPPPKRKVNKFDEEERRTTEECIGGKDQDVVHITRTHSDIGYYIQERKDIPKIVCRKEHTQACYHYRSVMSRYSNTKDMTEWTCQQTATSHAKGWGNDGTATNSWGVTALVAMPGSRAKMRGQHWFPWANGFIYHERAMENGQQKLGADKKPVWKGCERDEFPPRYFWPGDDKAPKHMRQLVRLLPDDQNKGAGQLWNGFCNDNNAASTRKYQQNADTYVVSAHLKSVKGEEEQEVEKGTTTSITTVTVSTLRAIFSISEFEGLKPEPYDGLEENQCYPRDLIDDPGWALLTDDEWYKSEGLQHAPRTADYRRSPTKAQVDAAKARIAADTNRKGKLEALDDISLVELTKKFTLKDEAKLWKKLVGNGDGQIPIELWGVLPSLPPFPKPAGVTRKKRHGVSLDDVDVASPHNGTLALEDRDTNADLDGDDHEVDLDSLTDEELEQWLAQYEEVARRMYVLAEEEELTPTSPPVVEAQATMAAVKGEEGLLRGEPAAVGSEVTNGLPLPTGM</sequence>
<dbReference type="GeneID" id="92052664"/>
<evidence type="ECO:0000313" key="4">
    <source>
        <dbReference type="Proteomes" id="UP001433268"/>
    </source>
</evidence>
<feature type="region of interest" description="Disordered" evidence="1">
    <location>
        <begin position="218"/>
        <end position="267"/>
    </location>
</feature>
<feature type="signal peptide" evidence="2">
    <location>
        <begin position="1"/>
        <end position="19"/>
    </location>
</feature>